<organism evidence="3">
    <name type="scientific">Nippostrongylus brasiliensis</name>
    <name type="common">Rat hookworm</name>
    <dbReference type="NCBI Taxonomy" id="27835"/>
    <lineage>
        <taxon>Eukaryota</taxon>
        <taxon>Metazoa</taxon>
        <taxon>Ecdysozoa</taxon>
        <taxon>Nematoda</taxon>
        <taxon>Chromadorea</taxon>
        <taxon>Rhabditida</taxon>
        <taxon>Rhabditina</taxon>
        <taxon>Rhabditomorpha</taxon>
        <taxon>Strongyloidea</taxon>
        <taxon>Heligmosomidae</taxon>
        <taxon>Nippostrongylus</taxon>
    </lineage>
</organism>
<sequence>MDPRILSPLISTLQQIQNMGRVNFIPNNQQIPINSFFSNLPPGTRYQEDHVEVLTENFTVVSHVDNLRIIRDHFRRVEKCNKFFTHMNEHNRRFAIMFFIYTSANMK</sequence>
<evidence type="ECO:0000313" key="3">
    <source>
        <dbReference type="WBParaSite" id="NBR_0000625101-mRNA-1"/>
    </source>
</evidence>
<dbReference type="AlphaFoldDB" id="A0A0N4XU84"/>
<gene>
    <name evidence="1" type="ORF">NBR_LOCUS6252</name>
</gene>
<protein>
    <submittedName>
        <fullName evidence="1 3">Uncharacterized protein</fullName>
    </submittedName>
</protein>
<dbReference type="Proteomes" id="UP000271162">
    <property type="component" value="Unassembled WGS sequence"/>
</dbReference>
<reference evidence="1 2" key="2">
    <citation type="submission" date="2018-11" db="EMBL/GenBank/DDBJ databases">
        <authorList>
            <consortium name="Pathogen Informatics"/>
        </authorList>
    </citation>
    <scope>NUCLEOTIDE SEQUENCE [LARGE SCALE GENOMIC DNA]</scope>
</reference>
<dbReference type="WBParaSite" id="NBR_0000625101-mRNA-1">
    <property type="protein sequence ID" value="NBR_0000625101-mRNA-1"/>
    <property type="gene ID" value="NBR_0000625101"/>
</dbReference>
<dbReference type="EMBL" id="UYSL01019788">
    <property type="protein sequence ID" value="VDL69841.1"/>
    <property type="molecule type" value="Genomic_DNA"/>
</dbReference>
<accession>A0A0N4XU84</accession>
<evidence type="ECO:0000313" key="2">
    <source>
        <dbReference type="Proteomes" id="UP000271162"/>
    </source>
</evidence>
<evidence type="ECO:0000313" key="1">
    <source>
        <dbReference type="EMBL" id="VDL69841.1"/>
    </source>
</evidence>
<reference evidence="3" key="1">
    <citation type="submission" date="2017-02" db="UniProtKB">
        <authorList>
            <consortium name="WormBaseParasite"/>
        </authorList>
    </citation>
    <scope>IDENTIFICATION</scope>
</reference>
<proteinExistence type="predicted"/>
<name>A0A0N4XU84_NIPBR</name>
<keyword evidence="2" id="KW-1185">Reference proteome</keyword>